<evidence type="ECO:0000259" key="1">
    <source>
        <dbReference type="PROSITE" id="PS51704"/>
    </source>
</evidence>
<sequence length="238" mass="26995">MNKLPCFVAHRGYPALYPENSLPGIQAAIQAGARYIEVDIQLSSQHTPYLCHDDDLQRLTGQALYLTHLTDDTIDALTVSYPHCVKYASIPRLTTFCQNLARHPQVTAFIEIKAESIIRFGRQQTINAILSVIATVHTQCVLISFDWETIASIKSLQTYKTGWIIEDWTEAQATLATQLQPDYLFSNTQLLPQNLDQLWSGSWRWVIYTVDDYHTALRYAQAGITFIETDTIGTLLTR</sequence>
<dbReference type="Pfam" id="PF03009">
    <property type="entry name" value="GDPD"/>
    <property type="match status" value="1"/>
</dbReference>
<dbReference type="InterPro" id="IPR030395">
    <property type="entry name" value="GP_PDE_dom"/>
</dbReference>
<dbReference type="Gene3D" id="3.20.20.190">
    <property type="entry name" value="Phosphatidylinositol (PI) phosphodiesterase"/>
    <property type="match status" value="1"/>
</dbReference>
<dbReference type="AlphaFoldDB" id="A0A4Y1YP06"/>
<dbReference type="GO" id="GO:0006629">
    <property type="term" value="P:lipid metabolic process"/>
    <property type="evidence" value="ECO:0007669"/>
    <property type="project" value="InterPro"/>
</dbReference>
<dbReference type="PANTHER" id="PTHR46211:SF14">
    <property type="entry name" value="GLYCEROPHOSPHODIESTER PHOSPHODIESTERASE"/>
    <property type="match status" value="1"/>
</dbReference>
<dbReference type="InterPro" id="IPR017946">
    <property type="entry name" value="PLC-like_Pdiesterase_TIM-brl"/>
</dbReference>
<evidence type="ECO:0000313" key="3">
    <source>
        <dbReference type="Proteomes" id="UP000316473"/>
    </source>
</evidence>
<dbReference type="Proteomes" id="UP000316473">
    <property type="component" value="Chromosome"/>
</dbReference>
<dbReference type="CDD" id="cd08581">
    <property type="entry name" value="GDPD_like_1"/>
    <property type="match status" value="1"/>
</dbReference>
<dbReference type="EMBL" id="AP019755">
    <property type="protein sequence ID" value="BBL35920.1"/>
    <property type="molecule type" value="Genomic_DNA"/>
</dbReference>
<dbReference type="PROSITE" id="PS51704">
    <property type="entry name" value="GP_PDE"/>
    <property type="match status" value="1"/>
</dbReference>
<proteinExistence type="predicted"/>
<reference evidence="2 3" key="1">
    <citation type="submission" date="2019-06" db="EMBL/GenBank/DDBJ databases">
        <title>Nitrosomonas stercoris KYUHI-S whole genome shotgun sequence.</title>
        <authorList>
            <person name="Nakagawa T."/>
            <person name="Tsuchiya Y."/>
            <person name="Takahashi R."/>
        </authorList>
    </citation>
    <scope>NUCLEOTIDE SEQUENCE [LARGE SCALE GENOMIC DNA]</scope>
    <source>
        <strain evidence="2 3">KYUHI-S</strain>
    </source>
</reference>
<organism evidence="2 3">
    <name type="scientific">Nitrosomonas stercoris</name>
    <dbReference type="NCBI Taxonomy" id="1444684"/>
    <lineage>
        <taxon>Bacteria</taxon>
        <taxon>Pseudomonadati</taxon>
        <taxon>Pseudomonadota</taxon>
        <taxon>Betaproteobacteria</taxon>
        <taxon>Nitrosomonadales</taxon>
        <taxon>Nitrosomonadaceae</taxon>
        <taxon>Nitrosomonas</taxon>
    </lineage>
</organism>
<protein>
    <submittedName>
        <fullName evidence="2">Glycerophosphodiester phosphodiesterase, cytoplasmic</fullName>
    </submittedName>
</protein>
<accession>A0A4Y1YP06</accession>
<dbReference type="PANTHER" id="PTHR46211">
    <property type="entry name" value="GLYCEROPHOSPHORYL DIESTER PHOSPHODIESTERASE"/>
    <property type="match status" value="1"/>
</dbReference>
<feature type="domain" description="GP-PDE" evidence="1">
    <location>
        <begin position="5"/>
        <end position="238"/>
    </location>
</feature>
<evidence type="ECO:0000313" key="2">
    <source>
        <dbReference type="EMBL" id="BBL35920.1"/>
    </source>
</evidence>
<dbReference type="SUPFAM" id="SSF51695">
    <property type="entry name" value="PLC-like phosphodiesterases"/>
    <property type="match status" value="1"/>
</dbReference>
<gene>
    <name evidence="2" type="ORF">Nstercoris_02199</name>
</gene>
<name>A0A4Y1YP06_9PROT</name>
<keyword evidence="3" id="KW-1185">Reference proteome</keyword>
<dbReference type="KEGG" id="nst:Nstercoris_02199"/>
<dbReference type="GO" id="GO:0008081">
    <property type="term" value="F:phosphoric diester hydrolase activity"/>
    <property type="evidence" value="ECO:0007669"/>
    <property type="project" value="InterPro"/>
</dbReference>